<keyword evidence="1" id="KW-0472">Membrane</keyword>
<evidence type="ECO:0000256" key="1">
    <source>
        <dbReference type="SAM" id="Phobius"/>
    </source>
</evidence>
<accession>A0A0K2CY00</accession>
<feature type="transmembrane region" description="Helical" evidence="1">
    <location>
        <begin position="85"/>
        <end position="106"/>
    </location>
</feature>
<dbReference type="GeneID" id="26613502"/>
<sequence>MAATIYIGLGIVDVLAVMAFMLKLYRIPFKLYMKKIFMTALVIALISYLIRVVWGVPLLDFPIQVIAFILFLRYGLKIRFFYSSLIVSTGMTGYIILQLLILYIFIATGNATDAVALQNQEIGIQTIQAISIIAALLIACLLKLFNQGFSFIIEPPHEFSIKEEYIKGTNRPLFFTALIALVVLSVALMMVYHFYTIILITSALISFVSSYYFSYRKDVSYD</sequence>
<dbReference type="Proteomes" id="UP000204186">
    <property type="component" value="Segment"/>
</dbReference>
<dbReference type="RefSeq" id="YP_009193851.1">
    <property type="nucleotide sequence ID" value="NC_028746.1"/>
</dbReference>
<keyword evidence="1" id="KW-0812">Transmembrane</keyword>
<proteinExistence type="predicted"/>
<feature type="transmembrane region" description="Helical" evidence="1">
    <location>
        <begin position="197"/>
        <end position="215"/>
    </location>
</feature>
<dbReference type="OrthoDB" id="40515at10239"/>
<reference evidence="2 3" key="1">
    <citation type="journal article" date="2015" name="Genome Announc.">
        <title>Complete Genome Sequences of Nine Phages Capable of Infecting Paenibacillus larvae, the Causative Agent of American Foulbrood Disease in Honeybees.</title>
        <authorList>
            <person name="Tsourkas P.K."/>
            <person name="Yost D.G."/>
            <person name="Krohn A."/>
            <person name="LeBlanc L."/>
            <person name="Zhang A."/>
            <person name="Stamereilers C."/>
            <person name="Amy P.S."/>
        </authorList>
    </citation>
    <scope>NUCLEOTIDE SEQUENCE [LARGE SCALE GENOMIC DNA]</scope>
</reference>
<evidence type="ECO:0000313" key="2">
    <source>
        <dbReference type="EMBL" id="ALA12439.1"/>
    </source>
</evidence>
<feature type="transmembrane region" description="Helical" evidence="1">
    <location>
        <begin position="6"/>
        <end position="24"/>
    </location>
</feature>
<feature type="transmembrane region" description="Helical" evidence="1">
    <location>
        <begin position="126"/>
        <end position="145"/>
    </location>
</feature>
<dbReference type="KEGG" id="vg:26613502"/>
<protein>
    <submittedName>
        <fullName evidence="2">Putative membrane protein</fullName>
    </submittedName>
</protein>
<evidence type="ECO:0000313" key="3">
    <source>
        <dbReference type="Proteomes" id="UP000204186"/>
    </source>
</evidence>
<gene>
    <name evidence="2" type="ORF">HARRISON_38</name>
</gene>
<name>A0A0K2CY00_9CAUD</name>
<feature type="transmembrane region" description="Helical" evidence="1">
    <location>
        <begin position="172"/>
        <end position="191"/>
    </location>
</feature>
<feature type="transmembrane region" description="Helical" evidence="1">
    <location>
        <begin position="36"/>
        <end position="55"/>
    </location>
</feature>
<organism evidence="2 3">
    <name type="scientific">Paenibacillus phage Harrison</name>
    <dbReference type="NCBI Taxonomy" id="1636257"/>
    <lineage>
        <taxon>Viruses</taxon>
        <taxon>Duplodnaviria</taxon>
        <taxon>Heunggongvirae</taxon>
        <taxon>Uroviricota</taxon>
        <taxon>Caudoviricetes</taxon>
        <taxon>Gochnauervirinae</taxon>
        <taxon>Harrisonvirus</taxon>
        <taxon>Harrisonvirus harrison</taxon>
    </lineage>
</organism>
<dbReference type="EMBL" id="KT361651">
    <property type="protein sequence ID" value="ALA12439.1"/>
    <property type="molecule type" value="Genomic_DNA"/>
</dbReference>
<keyword evidence="1" id="KW-1133">Transmembrane helix</keyword>
<keyword evidence="3" id="KW-1185">Reference proteome</keyword>